<feature type="domain" description="RING-type" evidence="10">
    <location>
        <begin position="879"/>
        <end position="920"/>
    </location>
</feature>
<dbReference type="RefSeq" id="XP_050556263.1">
    <property type="nucleotide sequence ID" value="XM_050700306.1"/>
</dbReference>
<feature type="compositionally biased region" description="Basic residues" evidence="9">
    <location>
        <begin position="670"/>
        <end position="690"/>
    </location>
</feature>
<dbReference type="InterPro" id="IPR013083">
    <property type="entry name" value="Znf_RING/FYVE/PHD"/>
</dbReference>
<keyword evidence="6" id="KW-1133">Transmembrane helix</keyword>
<feature type="compositionally biased region" description="Low complexity" evidence="9">
    <location>
        <begin position="408"/>
        <end position="419"/>
    </location>
</feature>
<evidence type="ECO:0000313" key="11">
    <source>
        <dbReference type="Proteomes" id="UP000829999"/>
    </source>
</evidence>
<dbReference type="OrthoDB" id="9984778at2759"/>
<protein>
    <submittedName>
        <fullName evidence="12 13">E3 ubiquitin-protein ligase arkadia-A isoform X1</fullName>
    </submittedName>
</protein>
<keyword evidence="5" id="KW-0862">Zinc</keyword>
<feature type="region of interest" description="Disordered" evidence="9">
    <location>
        <begin position="232"/>
        <end position="333"/>
    </location>
</feature>
<evidence type="ECO:0000256" key="1">
    <source>
        <dbReference type="ARBA" id="ARBA00004370"/>
    </source>
</evidence>
<feature type="region of interest" description="Disordered" evidence="9">
    <location>
        <begin position="51"/>
        <end position="149"/>
    </location>
</feature>
<evidence type="ECO:0000256" key="3">
    <source>
        <dbReference type="ARBA" id="ARBA00022723"/>
    </source>
</evidence>
<evidence type="ECO:0000259" key="10">
    <source>
        <dbReference type="PROSITE" id="PS50089"/>
    </source>
</evidence>
<feature type="region of interest" description="Disordered" evidence="9">
    <location>
        <begin position="453"/>
        <end position="543"/>
    </location>
</feature>
<feature type="compositionally biased region" description="Polar residues" evidence="9">
    <location>
        <begin position="524"/>
        <end position="543"/>
    </location>
</feature>
<dbReference type="GO" id="GO:0008270">
    <property type="term" value="F:zinc ion binding"/>
    <property type="evidence" value="ECO:0007669"/>
    <property type="project" value="UniProtKB-KW"/>
</dbReference>
<dbReference type="SMART" id="SM00184">
    <property type="entry name" value="RING"/>
    <property type="match status" value="1"/>
</dbReference>
<evidence type="ECO:0000256" key="9">
    <source>
        <dbReference type="SAM" id="MobiDB-lite"/>
    </source>
</evidence>
<evidence type="ECO:0000256" key="2">
    <source>
        <dbReference type="ARBA" id="ARBA00022692"/>
    </source>
</evidence>
<keyword evidence="2" id="KW-0812">Transmembrane</keyword>
<feature type="compositionally biased region" description="Polar residues" evidence="9">
    <location>
        <begin position="84"/>
        <end position="107"/>
    </location>
</feature>
<keyword evidence="7" id="KW-0472">Membrane</keyword>
<dbReference type="PANTHER" id="PTHR46539:SF1">
    <property type="entry name" value="E3 UBIQUITIN-PROTEIN LIGASE ATL42"/>
    <property type="match status" value="1"/>
</dbReference>
<feature type="compositionally biased region" description="Low complexity" evidence="9">
    <location>
        <begin position="509"/>
        <end position="521"/>
    </location>
</feature>
<feature type="compositionally biased region" description="Low complexity" evidence="9">
    <location>
        <begin position="120"/>
        <end position="133"/>
    </location>
</feature>
<evidence type="ECO:0000256" key="8">
    <source>
        <dbReference type="PROSITE-ProRule" id="PRU00175"/>
    </source>
</evidence>
<feature type="compositionally biased region" description="Basic and acidic residues" evidence="9">
    <location>
        <begin position="484"/>
        <end position="508"/>
    </location>
</feature>
<feature type="region of interest" description="Disordered" evidence="9">
    <location>
        <begin position="669"/>
        <end position="699"/>
    </location>
</feature>
<reference evidence="12 13" key="1">
    <citation type="submission" date="2025-04" db="UniProtKB">
        <authorList>
            <consortium name="RefSeq"/>
        </authorList>
    </citation>
    <scope>IDENTIFICATION</scope>
    <source>
        <tissue evidence="12 13">Whole larval tissue</tissue>
    </source>
</reference>
<dbReference type="CDD" id="cd16474">
    <property type="entry name" value="RING-H2_RNF111-like"/>
    <property type="match status" value="1"/>
</dbReference>
<keyword evidence="3" id="KW-0479">Metal-binding</keyword>
<feature type="region of interest" description="Disordered" evidence="9">
    <location>
        <begin position="391"/>
        <end position="424"/>
    </location>
</feature>
<dbReference type="Gene3D" id="3.30.40.10">
    <property type="entry name" value="Zinc/RING finger domain, C3HC4 (zinc finger)"/>
    <property type="match status" value="1"/>
</dbReference>
<sequence length="933" mass="102676">MTEKGYEGDQLSPSWDIAGPSSLAAILDTMFTSTTSDNHQRNEQMECDALFADSDDEVEVLPTTSEQNENSAASENNPAGTPKPVSSNYVNSTTPNQSYEVNLSSLSHPADSHTPVPEEYQPLPDSSSSLDYSFGGNPDSTDSSGQRRLPDLNIRYQPKPNSLNQQGYYFPNYAHYTGIQPREYGVPYHNNVIVLRDGRNFLSPPLPYSNGVPVPENLSEYDYLNRVSSIYNHRPAQGDSGNPASGLERPSRKLNISPRRRHSKENEVPYLIEVSSEEEDNVSSPRKRQRESSAFNQYSSIHGSGAGNGSGSQSADTARVEVKGEPGNPVRQASVTIRNAANLLLQTIERQQNNQNNNMQPQNMSTVKTQIKQENTGSGSRSDCTCAVNLQSNSQPTQNHSENRQNGSQSSRTNNPSSSGETSASGLFVKVKEEPGTQQPVVKQEPIKEENIPSVSVIKTEATEPVQVKTEPSTSSNVPVPENVEVKTEPDNSRRCCKADGGGDRRPQESSPQPGPSSGRQTDTRPTNNQESSESDTSASGNVLSAPDLQLDWVSDSSSDDGVMLVGDDSNGQQEVIDLTGSPGRANYTQSEQVYERAPGEPASGVWTATARPHSILSLPRRGSYPPHLNELPPHAHLVRTRVRVGACGGCRRCCCGHAGCACCGAPPHPPHHAHQPPRAHPTQHHHHAPPAHMGERRRDGLSVVPPYPVHERLWQRQHHMMELQRRSMMGDGFGATFAQFPPVPLPPTTVLSFPDELDRDIAIPPPPPPPMMLRRRLTSRVIAAIRGQRPVTTSSDRQHIHHHMHHYMQMHPSPPHLHISIQPSFMGTATLASMVYAAEAEEAESRAWRGRGASSAVIESNTYRHAYRPAPSHQDEKCTICLSIFEVDSDCRRLPCMHLFHMECVDQWLSTNKHCPICRVDIETHLNKDATF</sequence>
<name>A0A9R0EYU9_SPOFR</name>
<feature type="compositionally biased region" description="Low complexity" evidence="9">
    <location>
        <begin position="65"/>
        <end position="79"/>
    </location>
</feature>
<dbReference type="AlphaFoldDB" id="A0A9R0EYU9"/>
<dbReference type="SUPFAM" id="SSF57850">
    <property type="entry name" value="RING/U-box"/>
    <property type="match status" value="1"/>
</dbReference>
<keyword evidence="4 8" id="KW-0863">Zinc-finger</keyword>
<dbReference type="Proteomes" id="UP000829999">
    <property type="component" value="Chromosome 18"/>
</dbReference>
<dbReference type="GeneID" id="118278045"/>
<dbReference type="RefSeq" id="XP_050556264.1">
    <property type="nucleotide sequence ID" value="XM_050700307.1"/>
</dbReference>
<evidence type="ECO:0000313" key="12">
    <source>
        <dbReference type="RefSeq" id="XP_050556263.1"/>
    </source>
</evidence>
<evidence type="ECO:0000256" key="6">
    <source>
        <dbReference type="ARBA" id="ARBA00022989"/>
    </source>
</evidence>
<evidence type="ECO:0000313" key="13">
    <source>
        <dbReference type="RefSeq" id="XP_050556264.1"/>
    </source>
</evidence>
<accession>A0A9R0EYU9</accession>
<gene>
    <name evidence="12 13" type="primary">LOC118278045</name>
</gene>
<evidence type="ECO:0000256" key="7">
    <source>
        <dbReference type="ARBA" id="ARBA00023136"/>
    </source>
</evidence>
<evidence type="ECO:0000256" key="5">
    <source>
        <dbReference type="ARBA" id="ARBA00022833"/>
    </source>
</evidence>
<dbReference type="PANTHER" id="PTHR46539">
    <property type="entry name" value="E3 UBIQUITIN-PROTEIN LIGASE ATL42"/>
    <property type="match status" value="1"/>
</dbReference>
<dbReference type="InterPro" id="IPR001841">
    <property type="entry name" value="Znf_RING"/>
</dbReference>
<dbReference type="Pfam" id="PF13639">
    <property type="entry name" value="zf-RING_2"/>
    <property type="match status" value="1"/>
</dbReference>
<dbReference type="GO" id="GO:0016020">
    <property type="term" value="C:membrane"/>
    <property type="evidence" value="ECO:0007669"/>
    <property type="project" value="UniProtKB-SubCell"/>
</dbReference>
<proteinExistence type="predicted"/>
<evidence type="ECO:0000256" key="4">
    <source>
        <dbReference type="ARBA" id="ARBA00022771"/>
    </source>
</evidence>
<dbReference type="PROSITE" id="PS50089">
    <property type="entry name" value="ZF_RING_2"/>
    <property type="match status" value="1"/>
</dbReference>
<feature type="compositionally biased region" description="Polar residues" evidence="9">
    <location>
        <begin position="391"/>
        <end position="407"/>
    </location>
</feature>
<keyword evidence="11" id="KW-1185">Reference proteome</keyword>
<comment type="subcellular location">
    <subcellularLocation>
        <location evidence="1">Membrane</location>
    </subcellularLocation>
</comment>
<organism evidence="11 13">
    <name type="scientific">Spodoptera frugiperda</name>
    <name type="common">Fall armyworm</name>
    <dbReference type="NCBI Taxonomy" id="7108"/>
    <lineage>
        <taxon>Eukaryota</taxon>
        <taxon>Metazoa</taxon>
        <taxon>Ecdysozoa</taxon>
        <taxon>Arthropoda</taxon>
        <taxon>Hexapoda</taxon>
        <taxon>Insecta</taxon>
        <taxon>Pterygota</taxon>
        <taxon>Neoptera</taxon>
        <taxon>Endopterygota</taxon>
        <taxon>Lepidoptera</taxon>
        <taxon>Glossata</taxon>
        <taxon>Ditrysia</taxon>
        <taxon>Noctuoidea</taxon>
        <taxon>Noctuidae</taxon>
        <taxon>Amphipyrinae</taxon>
        <taxon>Spodoptera</taxon>
    </lineage>
</organism>